<reference evidence="1 2" key="1">
    <citation type="submission" date="2020-09" db="EMBL/GenBank/DDBJ databases">
        <title>De no assembly of potato wild relative species, Solanum commersonii.</title>
        <authorList>
            <person name="Cho K."/>
        </authorList>
    </citation>
    <scope>NUCLEOTIDE SEQUENCE [LARGE SCALE GENOMIC DNA]</scope>
    <source>
        <strain evidence="1">LZ3.2</strain>
        <tissue evidence="1">Leaf</tissue>
    </source>
</reference>
<sequence length="144" mass="17167">MGFCEPSIREAAGDPLNYLYSDFLSLLDLHIFRSLRHVDGGHVELDYLFQWFRHSEDLEIGEESWCTPEYYAWRNIVSHMAHPSAHGHWGFVDRQQIDWIRESVLPRMVFTTPMYNQIVPRSIDYLIQKEDPEEDPDEDPRRRS</sequence>
<protein>
    <submittedName>
        <fullName evidence="1">Uncharacterized protein</fullName>
    </submittedName>
</protein>
<keyword evidence="2" id="KW-1185">Reference proteome</keyword>
<name>A0A9J6B211_SOLCO</name>
<dbReference type="AlphaFoldDB" id="A0A9J6B211"/>
<gene>
    <name evidence="1" type="ORF">H5410_002132</name>
</gene>
<accession>A0A9J6B211</accession>
<evidence type="ECO:0000313" key="2">
    <source>
        <dbReference type="Proteomes" id="UP000824120"/>
    </source>
</evidence>
<comment type="caution">
    <text evidence="1">The sequence shown here is derived from an EMBL/GenBank/DDBJ whole genome shotgun (WGS) entry which is preliminary data.</text>
</comment>
<dbReference type="Proteomes" id="UP000824120">
    <property type="component" value="Chromosome 1"/>
</dbReference>
<evidence type="ECO:0000313" key="1">
    <source>
        <dbReference type="EMBL" id="KAG5630415.1"/>
    </source>
</evidence>
<dbReference type="EMBL" id="JACXVP010000001">
    <property type="protein sequence ID" value="KAG5630415.1"/>
    <property type="molecule type" value="Genomic_DNA"/>
</dbReference>
<proteinExistence type="predicted"/>
<organism evidence="1 2">
    <name type="scientific">Solanum commersonii</name>
    <name type="common">Commerson's wild potato</name>
    <name type="synonym">Commerson's nightshade</name>
    <dbReference type="NCBI Taxonomy" id="4109"/>
    <lineage>
        <taxon>Eukaryota</taxon>
        <taxon>Viridiplantae</taxon>
        <taxon>Streptophyta</taxon>
        <taxon>Embryophyta</taxon>
        <taxon>Tracheophyta</taxon>
        <taxon>Spermatophyta</taxon>
        <taxon>Magnoliopsida</taxon>
        <taxon>eudicotyledons</taxon>
        <taxon>Gunneridae</taxon>
        <taxon>Pentapetalae</taxon>
        <taxon>asterids</taxon>
        <taxon>lamiids</taxon>
        <taxon>Solanales</taxon>
        <taxon>Solanaceae</taxon>
        <taxon>Solanoideae</taxon>
        <taxon>Solaneae</taxon>
        <taxon>Solanum</taxon>
    </lineage>
</organism>
<dbReference type="OrthoDB" id="10466583at2759"/>